<evidence type="ECO:0000313" key="3">
    <source>
        <dbReference type="Proteomes" id="UP000323225"/>
    </source>
</evidence>
<gene>
    <name evidence="2" type="ORF">F0M16_22565</name>
</gene>
<dbReference type="AlphaFoldDB" id="A0A5Q6PC97"/>
<feature type="compositionally biased region" description="Polar residues" evidence="1">
    <location>
        <begin position="214"/>
        <end position="224"/>
    </location>
</feature>
<protein>
    <submittedName>
        <fullName evidence="2">Uncharacterized protein</fullName>
    </submittedName>
</protein>
<evidence type="ECO:0000313" key="2">
    <source>
        <dbReference type="EMBL" id="KAA1252508.1"/>
    </source>
</evidence>
<proteinExistence type="predicted"/>
<organism evidence="2 3">
    <name type="scientific">Vibrio cholerae</name>
    <dbReference type="NCBI Taxonomy" id="666"/>
    <lineage>
        <taxon>Bacteria</taxon>
        <taxon>Pseudomonadati</taxon>
        <taxon>Pseudomonadota</taxon>
        <taxon>Gammaproteobacteria</taxon>
        <taxon>Vibrionales</taxon>
        <taxon>Vibrionaceae</taxon>
        <taxon>Vibrio</taxon>
    </lineage>
</organism>
<feature type="region of interest" description="Disordered" evidence="1">
    <location>
        <begin position="214"/>
        <end position="234"/>
    </location>
</feature>
<sequence>MFFEESFIEKVEDDPILGLHEACNLILSRLDELDNGEEWTDEEHELLWEASAFINIIIDNFDLTIAVELPQPTGNLSDNCHSLRDYIQEVQSAVGDQAVLLKVETYSNRYKNAFKNTFAYEFSKGDFERVQELINELRAQISTLEDLEPSHKQRLLKRLEKLQSELHKRVSDLDRFWGLIGDAGVVLGKLGADAKPIVDRIKEIAEIAWNTQSRAEELPSNSPNPMLGNTEERT</sequence>
<comment type="caution">
    <text evidence="2">The sequence shown here is derived from an EMBL/GenBank/DDBJ whole genome shotgun (WGS) entry which is preliminary data.</text>
</comment>
<dbReference type="EMBL" id="VUAA01000064">
    <property type="protein sequence ID" value="KAA1252508.1"/>
    <property type="molecule type" value="Genomic_DNA"/>
</dbReference>
<evidence type="ECO:0000256" key="1">
    <source>
        <dbReference type="SAM" id="MobiDB-lite"/>
    </source>
</evidence>
<dbReference type="Proteomes" id="UP000323225">
    <property type="component" value="Unassembled WGS sequence"/>
</dbReference>
<name>A0A5Q6PC97_VIBCL</name>
<reference evidence="2 3" key="1">
    <citation type="submission" date="2019-09" db="EMBL/GenBank/DDBJ databases">
        <authorList>
            <person name="Kritzky A."/>
            <person name="Schelkanova E.Y."/>
            <person name="Alkhova Z.V."/>
            <person name="Smirnova N.I."/>
        </authorList>
    </citation>
    <scope>NUCLEOTIDE SEQUENCE [LARGE SCALE GENOMIC DNA]</scope>
    <source>
        <strain evidence="2 3">M1526</strain>
    </source>
</reference>
<accession>A0A5Q6PC97</accession>
<dbReference type="RefSeq" id="WP_149609303.1">
    <property type="nucleotide sequence ID" value="NZ_JAANNF010000019.1"/>
</dbReference>